<proteinExistence type="predicted"/>
<evidence type="ECO:0000256" key="1">
    <source>
        <dbReference type="SAM" id="MobiDB-lite"/>
    </source>
</evidence>
<dbReference type="EMBL" id="CADEBC010000137">
    <property type="protein sequence ID" value="CAB3224436.1"/>
    <property type="molecule type" value="Genomic_DNA"/>
</dbReference>
<organism evidence="2 3">
    <name type="scientific">Arctia plantaginis</name>
    <name type="common">Wood tiger moth</name>
    <name type="synonym">Phalaena plantaginis</name>
    <dbReference type="NCBI Taxonomy" id="874455"/>
    <lineage>
        <taxon>Eukaryota</taxon>
        <taxon>Metazoa</taxon>
        <taxon>Ecdysozoa</taxon>
        <taxon>Arthropoda</taxon>
        <taxon>Hexapoda</taxon>
        <taxon>Insecta</taxon>
        <taxon>Pterygota</taxon>
        <taxon>Neoptera</taxon>
        <taxon>Endopterygota</taxon>
        <taxon>Lepidoptera</taxon>
        <taxon>Glossata</taxon>
        <taxon>Ditrysia</taxon>
        <taxon>Noctuoidea</taxon>
        <taxon>Erebidae</taxon>
        <taxon>Arctiinae</taxon>
        <taxon>Arctia</taxon>
    </lineage>
</organism>
<gene>
    <name evidence="2" type="ORF">APLA_LOCUS1953</name>
</gene>
<sequence>MSASQRKVAVKKVAAKKLDMDSSLSGVSSAVSALASVGPPVAQARATKTLREKVLTRTVKAKDSAKQPQPCGSAEPAISAGPGVAGGDTAEQGRPKLSLSSRDSDVATCTAEPTLGEVDGGGEPAASDASVITPNDQTLQRIYNWQQDDLSPMPIISDDESTGSLPASPIIEGKRRQSLLLTSGRRLGVEMDAATKEANEALLRGKEALESCGNIKRECKQTALESLQTLYEITLALSDSRSRHKENLEKERSRHARELVRAERAHSKEMADLIKNVTTELGQARGDIGETLKESRATRNWLSYETQEPFERIGQIDRGLADLRKGQEDLAAHLVQHKASPTDGSHVEFSYIKTELRTLSSQLDALRRDSEKAERESLKTGEACREVLSAIGSQPNDQGMAGVGEEIASIRAEIAELSNFCRENRVTVDPAPPATHEGTMEVIEPLKERLDLVMSELRVLREVREKTPPLTAPSLGEELAQA</sequence>
<evidence type="ECO:0000313" key="2">
    <source>
        <dbReference type="EMBL" id="CAB3224436.1"/>
    </source>
</evidence>
<dbReference type="OrthoDB" id="10022108at2759"/>
<accession>A0A8S0YYY1</accession>
<keyword evidence="3" id="KW-1185">Reference proteome</keyword>
<reference evidence="2 3" key="1">
    <citation type="submission" date="2020-04" db="EMBL/GenBank/DDBJ databases">
        <authorList>
            <person name="Wallbank WR R."/>
            <person name="Pardo Diaz C."/>
            <person name="Kozak K."/>
            <person name="Martin S."/>
            <person name="Jiggins C."/>
            <person name="Moest M."/>
            <person name="Warren A I."/>
            <person name="Byers J.R.P. K."/>
            <person name="Montejo-Kovacevich G."/>
            <person name="Yen C E."/>
        </authorList>
    </citation>
    <scope>NUCLEOTIDE SEQUENCE [LARGE SCALE GENOMIC DNA]</scope>
</reference>
<protein>
    <submittedName>
        <fullName evidence="2">Uncharacterized protein</fullName>
    </submittedName>
</protein>
<evidence type="ECO:0000313" key="3">
    <source>
        <dbReference type="Proteomes" id="UP000494106"/>
    </source>
</evidence>
<name>A0A8S0YYY1_ARCPL</name>
<feature type="region of interest" description="Disordered" evidence="1">
    <location>
        <begin position="58"/>
        <end position="129"/>
    </location>
</feature>
<dbReference type="AlphaFoldDB" id="A0A8S0YYY1"/>
<comment type="caution">
    <text evidence="2">The sequence shown here is derived from an EMBL/GenBank/DDBJ whole genome shotgun (WGS) entry which is preliminary data.</text>
</comment>
<feature type="non-terminal residue" evidence="2">
    <location>
        <position position="482"/>
    </location>
</feature>
<dbReference type="Proteomes" id="UP000494106">
    <property type="component" value="Unassembled WGS sequence"/>
</dbReference>